<dbReference type="AlphaFoldDB" id="A0A6V8KAR6"/>
<keyword evidence="2" id="KW-1185">Reference proteome</keyword>
<gene>
    <name evidence="1" type="ORF">Phou_037310</name>
</gene>
<dbReference type="RefSeq" id="WP_173057072.1">
    <property type="nucleotide sequence ID" value="NZ_BAABGO010000001.1"/>
</dbReference>
<proteinExistence type="predicted"/>
<accession>A0A6V8KAR6</accession>
<comment type="caution">
    <text evidence="1">The sequence shown here is derived from an EMBL/GenBank/DDBJ whole genome shotgun (WGS) entry which is preliminary data.</text>
</comment>
<evidence type="ECO:0000313" key="1">
    <source>
        <dbReference type="EMBL" id="GFJ79551.1"/>
    </source>
</evidence>
<dbReference type="Proteomes" id="UP000482800">
    <property type="component" value="Unassembled WGS sequence"/>
</dbReference>
<reference evidence="1 2" key="2">
    <citation type="submission" date="2020-03" db="EMBL/GenBank/DDBJ databases">
        <authorList>
            <person name="Ichikawa N."/>
            <person name="Kimura A."/>
            <person name="Kitahashi Y."/>
            <person name="Uohara A."/>
        </authorList>
    </citation>
    <scope>NUCLEOTIDE SEQUENCE [LARGE SCALE GENOMIC DNA]</scope>
    <source>
        <strain evidence="1 2">NBRC 108639</strain>
    </source>
</reference>
<dbReference type="EMBL" id="BLPF01000001">
    <property type="protein sequence ID" value="GFJ79551.1"/>
    <property type="molecule type" value="Genomic_DNA"/>
</dbReference>
<name>A0A6V8KAR6_9ACTN</name>
<sequence>MRRGRGKAAGAAAPATVDPDLGGVAKVNGFHTPTTVPAGRPVLEFDSDTTCPNVANHVPQPAGYVAASGWADNAMIVAVQRQCDGCGRWALWVPKRADLRVAGWPTGTCDWGGCDVEAVAERRDPESGRWLQVCRKHTGIKPRRPSPGRGKCVGCQRSYALTVDGLVRLHSVGFDRCVGSGRAPRGGSHG</sequence>
<reference evidence="1 2" key="1">
    <citation type="submission" date="2020-03" db="EMBL/GenBank/DDBJ databases">
        <title>Whole genome shotgun sequence of Phytohabitans houttuyneae NBRC 108639.</title>
        <authorList>
            <person name="Komaki H."/>
            <person name="Tamura T."/>
        </authorList>
    </citation>
    <scope>NUCLEOTIDE SEQUENCE [LARGE SCALE GENOMIC DNA]</scope>
    <source>
        <strain evidence="1 2">NBRC 108639</strain>
    </source>
</reference>
<evidence type="ECO:0000313" key="2">
    <source>
        <dbReference type="Proteomes" id="UP000482800"/>
    </source>
</evidence>
<organism evidence="1 2">
    <name type="scientific">Phytohabitans houttuyneae</name>
    <dbReference type="NCBI Taxonomy" id="1076126"/>
    <lineage>
        <taxon>Bacteria</taxon>
        <taxon>Bacillati</taxon>
        <taxon>Actinomycetota</taxon>
        <taxon>Actinomycetes</taxon>
        <taxon>Micromonosporales</taxon>
        <taxon>Micromonosporaceae</taxon>
    </lineage>
</organism>
<protein>
    <submittedName>
        <fullName evidence="1">Uncharacterized protein</fullName>
    </submittedName>
</protein>